<keyword evidence="3" id="KW-0966">Cell projection</keyword>
<feature type="domain" description="Flagellar hook-length control protein-like C-terminal" evidence="2">
    <location>
        <begin position="544"/>
        <end position="625"/>
    </location>
</feature>
<evidence type="ECO:0000313" key="4">
    <source>
        <dbReference type="Proteomes" id="UP001652504"/>
    </source>
</evidence>
<dbReference type="RefSeq" id="WP_263712710.1">
    <property type="nucleotide sequence ID" value="NZ_JAOWKX010000006.1"/>
</dbReference>
<dbReference type="PANTHER" id="PTHR37533:SF2">
    <property type="entry name" value="FLAGELLAR HOOK-LENGTH CONTROL PROTEIN"/>
    <property type="match status" value="1"/>
</dbReference>
<accession>A0ABT3A9Q7</accession>
<evidence type="ECO:0000313" key="3">
    <source>
        <dbReference type="EMBL" id="MCV2885417.1"/>
    </source>
</evidence>
<gene>
    <name evidence="3" type="ORF">OE749_12000</name>
</gene>
<feature type="compositionally biased region" description="Polar residues" evidence="1">
    <location>
        <begin position="1"/>
        <end position="11"/>
    </location>
</feature>
<dbReference type="EMBL" id="JAOWKX010000006">
    <property type="protein sequence ID" value="MCV2885417.1"/>
    <property type="molecule type" value="Genomic_DNA"/>
</dbReference>
<reference evidence="3 4" key="1">
    <citation type="submission" date="2022-10" db="EMBL/GenBank/DDBJ databases">
        <title>Aestuariibacter sp. AA17 isolated from Montipora capitata coral fragment.</title>
        <authorList>
            <person name="Emsley S.A."/>
            <person name="Pfannmuller K.M."/>
            <person name="Loughran R.M."/>
            <person name="Shlafstein M."/>
            <person name="Papke E."/>
            <person name="Saw J.H."/>
            <person name="Ushijima B."/>
            <person name="Videau P."/>
        </authorList>
    </citation>
    <scope>NUCLEOTIDE SEQUENCE [LARGE SCALE GENOMIC DNA]</scope>
    <source>
        <strain evidence="3 4">AA17</strain>
    </source>
</reference>
<dbReference type="CDD" id="cd17470">
    <property type="entry name" value="T3SS_Flik_C"/>
    <property type="match status" value="1"/>
</dbReference>
<feature type="compositionally biased region" description="Low complexity" evidence="1">
    <location>
        <begin position="614"/>
        <end position="623"/>
    </location>
</feature>
<protein>
    <submittedName>
        <fullName evidence="3">Flagellar hook-length control protein FliK</fullName>
    </submittedName>
</protein>
<keyword evidence="3" id="KW-0282">Flagellum</keyword>
<dbReference type="InterPro" id="IPR052563">
    <property type="entry name" value="FliK"/>
</dbReference>
<dbReference type="PANTHER" id="PTHR37533">
    <property type="entry name" value="FLAGELLAR HOOK-LENGTH CONTROL PROTEIN"/>
    <property type="match status" value="1"/>
</dbReference>
<keyword evidence="3" id="KW-0969">Cilium</keyword>
<sequence length="666" mass="72321">MMQHIATTSTKLAVIGTQEHSSSSRDSQNPDYFRQMLEENNRHYAQPVKPVTAPEQSRRMHDDKQAGKAEPVPEPSRADSQERVEEPRQNTTSRHAESSDGTSERKQQDVSSDKDAEHASSIENEDKNASEQDSATEQESQSEQEEPASEVSAGAENTEAADANKDGESVDGTTQENDDVLNDVASNLEETINAQQDIDWLALLQQAQQRAASLSEEGGSKTNTDELSNEESESDANDVFLANLAASFAEEGTEESVEGDSDIGDMLDKLLGLVEQLGKQDTSTDFDVDVEEQMETLTSLIERLREQLADDSNGNGEANADEPDAALIAALLAAQLRHSDTASEARKPEDTAVEGTFGEKGIDLSFLTTLSDKEQTHILTKLVDNIEASVKQGENTVDVAAKELNLISQLSKQDKQHFVDALKAMLKDAKSSGADVTSQTITNAMTSALQTIQPNMAEDVIAEQSAQLAASLMRASEAATLVARQLESHHATQQTPLNTLNTVDKVATKEAVVTSQIEQAKQQAQQTDKPVNILKPEGQQQLVEKVRFMVNQNNMQADIRLDPPELGSMKIRINMSGEAASVNFVVQSQAAREAIEHNTPRLKELLEEQGIELGQSSVEQESQSSDDDTELAGGSNGDGASDEENNEMVTEQPVTRGRVGGIDYFV</sequence>
<organism evidence="3 4">
    <name type="scientific">Fluctibacter corallii</name>
    <dbReference type="NCBI Taxonomy" id="2984329"/>
    <lineage>
        <taxon>Bacteria</taxon>
        <taxon>Pseudomonadati</taxon>
        <taxon>Pseudomonadota</taxon>
        <taxon>Gammaproteobacteria</taxon>
        <taxon>Alteromonadales</taxon>
        <taxon>Alteromonadaceae</taxon>
        <taxon>Fluctibacter</taxon>
    </lineage>
</organism>
<feature type="region of interest" description="Disordered" evidence="1">
    <location>
        <begin position="1"/>
        <end position="188"/>
    </location>
</feature>
<dbReference type="Pfam" id="PF02120">
    <property type="entry name" value="Flg_hook"/>
    <property type="match status" value="1"/>
</dbReference>
<dbReference type="InterPro" id="IPR021136">
    <property type="entry name" value="Flagellar_hook_control-like_C"/>
</dbReference>
<feature type="region of interest" description="Disordered" evidence="1">
    <location>
        <begin position="207"/>
        <end position="235"/>
    </location>
</feature>
<feature type="compositionally biased region" description="Basic and acidic residues" evidence="1">
    <location>
        <begin position="56"/>
        <end position="67"/>
    </location>
</feature>
<keyword evidence="4" id="KW-1185">Reference proteome</keyword>
<feature type="region of interest" description="Disordered" evidence="1">
    <location>
        <begin position="614"/>
        <end position="666"/>
    </location>
</feature>
<comment type="caution">
    <text evidence="3">The sequence shown here is derived from an EMBL/GenBank/DDBJ whole genome shotgun (WGS) entry which is preliminary data.</text>
</comment>
<feature type="compositionally biased region" description="Polar residues" evidence="1">
    <location>
        <begin position="18"/>
        <end position="30"/>
    </location>
</feature>
<dbReference type="Proteomes" id="UP001652504">
    <property type="component" value="Unassembled WGS sequence"/>
</dbReference>
<feature type="compositionally biased region" description="Basic and acidic residues" evidence="1">
    <location>
        <begin position="76"/>
        <end position="130"/>
    </location>
</feature>
<name>A0ABT3A9Q7_9ALTE</name>
<dbReference type="Gene3D" id="3.30.750.140">
    <property type="match status" value="1"/>
</dbReference>
<evidence type="ECO:0000256" key="1">
    <source>
        <dbReference type="SAM" id="MobiDB-lite"/>
    </source>
</evidence>
<dbReference type="InterPro" id="IPR038610">
    <property type="entry name" value="FliK-like_C_sf"/>
</dbReference>
<feature type="compositionally biased region" description="Acidic residues" evidence="1">
    <location>
        <begin position="134"/>
        <end position="148"/>
    </location>
</feature>
<evidence type="ECO:0000259" key="2">
    <source>
        <dbReference type="Pfam" id="PF02120"/>
    </source>
</evidence>
<proteinExistence type="predicted"/>